<keyword evidence="3" id="KW-1185">Reference proteome</keyword>
<keyword evidence="1" id="KW-0732">Signal</keyword>
<accession>A0ABU0HUP8</accession>
<name>A0ABU0HUP8_9HYPH</name>
<evidence type="ECO:0000313" key="3">
    <source>
        <dbReference type="Proteomes" id="UP001236369"/>
    </source>
</evidence>
<sequence length="48" mass="5121">MPALLAALLALALTTPADAAPKRKARPVCVQIWDPGVGPMRICEPKLR</sequence>
<protein>
    <submittedName>
        <fullName evidence="2">Uncharacterized protein</fullName>
    </submittedName>
</protein>
<reference evidence="2 3" key="1">
    <citation type="submission" date="2023-07" db="EMBL/GenBank/DDBJ databases">
        <title>Genomic Encyclopedia of Type Strains, Phase IV (KMG-IV): sequencing the most valuable type-strain genomes for metagenomic binning, comparative biology and taxonomic classification.</title>
        <authorList>
            <person name="Goeker M."/>
        </authorList>
    </citation>
    <scope>NUCLEOTIDE SEQUENCE [LARGE SCALE GENOMIC DNA]</scope>
    <source>
        <strain evidence="2 3">DSM 19562</strain>
    </source>
</reference>
<feature type="chain" id="PRO_5047100114" evidence="1">
    <location>
        <begin position="20"/>
        <end position="48"/>
    </location>
</feature>
<evidence type="ECO:0000256" key="1">
    <source>
        <dbReference type="SAM" id="SignalP"/>
    </source>
</evidence>
<organism evidence="2 3">
    <name type="scientific">Methylobacterium persicinum</name>
    <dbReference type="NCBI Taxonomy" id="374426"/>
    <lineage>
        <taxon>Bacteria</taxon>
        <taxon>Pseudomonadati</taxon>
        <taxon>Pseudomonadota</taxon>
        <taxon>Alphaproteobacteria</taxon>
        <taxon>Hyphomicrobiales</taxon>
        <taxon>Methylobacteriaceae</taxon>
        <taxon>Methylobacterium</taxon>
    </lineage>
</organism>
<dbReference type="Proteomes" id="UP001236369">
    <property type="component" value="Unassembled WGS sequence"/>
</dbReference>
<evidence type="ECO:0000313" key="2">
    <source>
        <dbReference type="EMBL" id="MDQ0445229.1"/>
    </source>
</evidence>
<proteinExistence type="predicted"/>
<feature type="signal peptide" evidence="1">
    <location>
        <begin position="1"/>
        <end position="19"/>
    </location>
</feature>
<comment type="caution">
    <text evidence="2">The sequence shown here is derived from an EMBL/GenBank/DDBJ whole genome shotgun (WGS) entry which is preliminary data.</text>
</comment>
<gene>
    <name evidence="2" type="ORF">QO016_004756</name>
</gene>
<dbReference type="EMBL" id="JAUSVV010000023">
    <property type="protein sequence ID" value="MDQ0445229.1"/>
    <property type="molecule type" value="Genomic_DNA"/>
</dbReference>